<evidence type="ECO:0000313" key="3">
    <source>
        <dbReference type="Proteomes" id="UP000217065"/>
    </source>
</evidence>
<evidence type="ECO:0000313" key="2">
    <source>
        <dbReference type="EMBL" id="OZS77833.1"/>
    </source>
</evidence>
<accession>A0A264W2M9</accession>
<dbReference type="AlphaFoldDB" id="A0A264W2M9"/>
<comment type="caution">
    <text evidence="2">The sequence shown here is derived from an EMBL/GenBank/DDBJ whole genome shotgun (WGS) entry which is preliminary data.</text>
</comment>
<dbReference type="RefSeq" id="WP_094943034.1">
    <property type="nucleotide sequence ID" value="NZ_NOKQ01000217.1"/>
</dbReference>
<protein>
    <submittedName>
        <fullName evidence="2">Uncharacterized protein</fullName>
    </submittedName>
</protein>
<organism evidence="2 3">
    <name type="scientific">Tetzosporium hominis</name>
    <dbReference type="NCBI Taxonomy" id="2020506"/>
    <lineage>
        <taxon>Bacteria</taxon>
        <taxon>Bacillati</taxon>
        <taxon>Bacillota</taxon>
        <taxon>Bacilli</taxon>
        <taxon>Bacillales</taxon>
        <taxon>Caryophanaceae</taxon>
        <taxon>Tetzosporium</taxon>
    </lineage>
</organism>
<proteinExistence type="predicted"/>
<keyword evidence="3" id="KW-1185">Reference proteome</keyword>
<dbReference type="EMBL" id="NOKQ01000217">
    <property type="protein sequence ID" value="OZS77833.1"/>
    <property type="molecule type" value="Genomic_DNA"/>
</dbReference>
<evidence type="ECO:0000256" key="1">
    <source>
        <dbReference type="SAM" id="Phobius"/>
    </source>
</evidence>
<feature type="transmembrane region" description="Helical" evidence="1">
    <location>
        <begin position="37"/>
        <end position="57"/>
    </location>
</feature>
<sequence>MLSLIRFVLWVMFIFIYFKLAEWAWTSFAPELSGGEVLLVSIVMMMLCVAVAQWTVWKISELFVREKYYE</sequence>
<dbReference type="OrthoDB" id="9849002at2"/>
<feature type="transmembrane region" description="Helical" evidence="1">
    <location>
        <begin position="7"/>
        <end position="25"/>
    </location>
</feature>
<gene>
    <name evidence="2" type="ORF">CF394_08750</name>
</gene>
<keyword evidence="1" id="KW-0812">Transmembrane</keyword>
<name>A0A264W2M9_9BACL</name>
<reference evidence="2 3" key="1">
    <citation type="submission" date="2017-07" db="EMBL/GenBank/DDBJ databases">
        <title>Tetzosporium hominis gen.nov. sp.nov.</title>
        <authorList>
            <person name="Tetz G."/>
            <person name="Tetz V."/>
        </authorList>
    </citation>
    <scope>NUCLEOTIDE SEQUENCE [LARGE SCALE GENOMIC DNA]</scope>
    <source>
        <strain evidence="2 3">VT-49</strain>
    </source>
</reference>
<keyword evidence="1" id="KW-1133">Transmembrane helix</keyword>
<keyword evidence="1" id="KW-0472">Membrane</keyword>
<dbReference type="Proteomes" id="UP000217065">
    <property type="component" value="Unassembled WGS sequence"/>
</dbReference>